<reference evidence="2 3" key="1">
    <citation type="submission" date="2019-03" db="EMBL/GenBank/DDBJ databases">
        <title>Genome sequence of Sphingomonas sp. 17J27-24.</title>
        <authorList>
            <person name="Kim M."/>
            <person name="Maeng S."/>
            <person name="Sathiyaraj S."/>
        </authorList>
    </citation>
    <scope>NUCLEOTIDE SEQUENCE [LARGE SCALE GENOMIC DNA]</scope>
    <source>
        <strain evidence="2 3">17J27-24</strain>
    </source>
</reference>
<evidence type="ECO:0000256" key="1">
    <source>
        <dbReference type="SAM" id="SignalP"/>
    </source>
</evidence>
<feature type="chain" id="PRO_5021407782" evidence="1">
    <location>
        <begin position="21"/>
        <end position="237"/>
    </location>
</feature>
<proteinExistence type="predicted"/>
<organism evidence="2 3">
    <name type="scientific">Sphingomonas parva</name>
    <dbReference type="NCBI Taxonomy" id="2555898"/>
    <lineage>
        <taxon>Bacteria</taxon>
        <taxon>Pseudomonadati</taxon>
        <taxon>Pseudomonadota</taxon>
        <taxon>Alphaproteobacteria</taxon>
        <taxon>Sphingomonadales</taxon>
        <taxon>Sphingomonadaceae</taxon>
        <taxon>Sphingomonas</taxon>
    </lineage>
</organism>
<evidence type="ECO:0000313" key="3">
    <source>
        <dbReference type="Proteomes" id="UP000298213"/>
    </source>
</evidence>
<dbReference type="EMBL" id="SPDV01000033">
    <property type="protein sequence ID" value="TFI57324.1"/>
    <property type="molecule type" value="Genomic_DNA"/>
</dbReference>
<name>A0A4Y8ZMZ1_9SPHN</name>
<dbReference type="RefSeq" id="WP_135088513.1">
    <property type="nucleotide sequence ID" value="NZ_SPDV01000033.1"/>
</dbReference>
<keyword evidence="3" id="KW-1185">Reference proteome</keyword>
<keyword evidence="1" id="KW-0732">Signal</keyword>
<sequence length="237" mass="24926">MVLKTLFLGVLAAFLVAAQAQGIGDTVPAYRTQRQAGQVRLYSDIVCPRGPDGEPVVCGRPLTDQGRRALHEFGRCLVRRDAAGSRASLAVAIEGGDYRASLEGLVSRQRGCAASGALSFSAGLIYGVIAEALLETGGSGDALVARLKSDPGRSPVRAANEIEYLAFCTALTSPAEAVRLLSAPPATDEELQAFRALVQRMSACVAAGEELRPRRPLLRSALAIAAYRLTAHPLAAR</sequence>
<evidence type="ECO:0000313" key="2">
    <source>
        <dbReference type="EMBL" id="TFI57324.1"/>
    </source>
</evidence>
<accession>A0A4Y8ZMZ1</accession>
<protein>
    <submittedName>
        <fullName evidence="2">Uncharacterized protein</fullName>
    </submittedName>
</protein>
<dbReference type="AlphaFoldDB" id="A0A4Y8ZMZ1"/>
<gene>
    <name evidence="2" type="ORF">E2493_15780</name>
</gene>
<dbReference type="Proteomes" id="UP000298213">
    <property type="component" value="Unassembled WGS sequence"/>
</dbReference>
<feature type="signal peptide" evidence="1">
    <location>
        <begin position="1"/>
        <end position="20"/>
    </location>
</feature>
<comment type="caution">
    <text evidence="2">The sequence shown here is derived from an EMBL/GenBank/DDBJ whole genome shotgun (WGS) entry which is preliminary data.</text>
</comment>